<dbReference type="RefSeq" id="WP_129219534.1">
    <property type="nucleotide sequence ID" value="NZ_QYBC01000009.1"/>
</dbReference>
<feature type="binding site" evidence="3">
    <location>
        <begin position="3"/>
        <end position="8"/>
    </location>
    <ligand>
        <name>substrate</name>
    </ligand>
</feature>
<reference evidence="5 6" key="2">
    <citation type="submission" date="2019-02" db="EMBL/GenBank/DDBJ databases">
        <title>'Lichenibacterium ramalinii' gen. nov. sp. nov., 'Lichenibacterium minor' gen. nov. sp. nov.</title>
        <authorList>
            <person name="Pankratov T."/>
        </authorList>
    </citation>
    <scope>NUCLEOTIDE SEQUENCE [LARGE SCALE GENOMIC DNA]</scope>
    <source>
        <strain evidence="5 6">RmlP001</strain>
    </source>
</reference>
<dbReference type="InterPro" id="IPR036568">
    <property type="entry name" value="GGCT-like_sf"/>
</dbReference>
<dbReference type="Proteomes" id="UP000289411">
    <property type="component" value="Unassembled WGS sequence"/>
</dbReference>
<sequence>MLYFAYGSNMNRADMRARCPAAVPLGPAHLPDHALVFRAWADVVPRAGSRVAGGLWRITPACAAALDLYEDVADGLYRRLLLPVLAAEGDAPGQAPVHRQALVYRMAGTHEAPPDPGYLATIVAGCRDFGIDAEPVLAAAARAASGRDGPT</sequence>
<evidence type="ECO:0000256" key="1">
    <source>
        <dbReference type="ARBA" id="ARBA00023239"/>
    </source>
</evidence>
<gene>
    <name evidence="5" type="ORF">D3272_12610</name>
</gene>
<keyword evidence="1" id="KW-0456">Lyase</keyword>
<dbReference type="EMBL" id="QYBC01000009">
    <property type="protein sequence ID" value="RYB04774.1"/>
    <property type="molecule type" value="Genomic_DNA"/>
</dbReference>
<comment type="caution">
    <text evidence="5">The sequence shown here is derived from an EMBL/GenBank/DDBJ whole genome shotgun (WGS) entry which is preliminary data.</text>
</comment>
<dbReference type="Pfam" id="PF06094">
    <property type="entry name" value="GGACT"/>
    <property type="match status" value="1"/>
</dbReference>
<dbReference type="GO" id="GO:0016740">
    <property type="term" value="F:transferase activity"/>
    <property type="evidence" value="ECO:0007669"/>
    <property type="project" value="UniProtKB-KW"/>
</dbReference>
<dbReference type="Gene3D" id="3.10.490.10">
    <property type="entry name" value="Gamma-glutamyl cyclotransferase-like"/>
    <property type="match status" value="1"/>
</dbReference>
<protein>
    <submittedName>
        <fullName evidence="5">Gamma-glutamylcyclotransferase</fullName>
    </submittedName>
</protein>
<dbReference type="SUPFAM" id="SSF110857">
    <property type="entry name" value="Gamma-glutamyl cyclotransferase-like"/>
    <property type="match status" value="1"/>
</dbReference>
<evidence type="ECO:0000259" key="4">
    <source>
        <dbReference type="Pfam" id="PF06094"/>
    </source>
</evidence>
<feature type="active site" description="Proton acceptor" evidence="2">
    <location>
        <position position="70"/>
    </location>
</feature>
<dbReference type="CDD" id="cd06661">
    <property type="entry name" value="GGCT_like"/>
    <property type="match status" value="1"/>
</dbReference>
<dbReference type="InterPro" id="IPR009288">
    <property type="entry name" value="AIG2-like_dom"/>
</dbReference>
<dbReference type="AlphaFoldDB" id="A0A4Q2RE41"/>
<dbReference type="PANTHER" id="PTHR12935">
    <property type="entry name" value="GAMMA-GLUTAMYLCYCLOTRANSFERASE"/>
    <property type="match status" value="1"/>
</dbReference>
<dbReference type="OrthoDB" id="141582at2"/>
<evidence type="ECO:0000313" key="5">
    <source>
        <dbReference type="EMBL" id="RYB04774.1"/>
    </source>
</evidence>
<name>A0A4Q2RE41_9HYPH</name>
<proteinExistence type="predicted"/>
<organism evidence="5 6">
    <name type="scientific">Lichenibacterium ramalinae</name>
    <dbReference type="NCBI Taxonomy" id="2316527"/>
    <lineage>
        <taxon>Bacteria</taxon>
        <taxon>Pseudomonadati</taxon>
        <taxon>Pseudomonadota</taxon>
        <taxon>Alphaproteobacteria</taxon>
        <taxon>Hyphomicrobiales</taxon>
        <taxon>Lichenihabitantaceae</taxon>
        <taxon>Lichenibacterium</taxon>
    </lineage>
</organism>
<keyword evidence="5" id="KW-0808">Transferase</keyword>
<dbReference type="InterPro" id="IPR017939">
    <property type="entry name" value="G-Glutamylcylcotransferase"/>
</dbReference>
<dbReference type="InterPro" id="IPR013024">
    <property type="entry name" value="GGCT-like"/>
</dbReference>
<evidence type="ECO:0000256" key="3">
    <source>
        <dbReference type="PIRSR" id="PIRSR617939-2"/>
    </source>
</evidence>
<feature type="domain" description="Gamma-glutamylcyclotransferase AIG2-like" evidence="4">
    <location>
        <begin position="3"/>
        <end position="108"/>
    </location>
</feature>
<evidence type="ECO:0000313" key="6">
    <source>
        <dbReference type="Proteomes" id="UP000289411"/>
    </source>
</evidence>
<accession>A0A4Q2RE41</accession>
<evidence type="ECO:0000256" key="2">
    <source>
        <dbReference type="PIRSR" id="PIRSR617939-1"/>
    </source>
</evidence>
<dbReference type="PANTHER" id="PTHR12935:SF0">
    <property type="entry name" value="GAMMA-GLUTAMYLCYCLOTRANSFERASE"/>
    <property type="match status" value="1"/>
</dbReference>
<dbReference type="GO" id="GO:0003839">
    <property type="term" value="F:gamma-glutamylcyclotransferase activity"/>
    <property type="evidence" value="ECO:0007669"/>
    <property type="project" value="InterPro"/>
</dbReference>
<keyword evidence="6" id="KW-1185">Reference proteome</keyword>
<reference evidence="5 6" key="1">
    <citation type="submission" date="2018-09" db="EMBL/GenBank/DDBJ databases">
        <authorList>
            <person name="Grouzdev D.S."/>
            <person name="Krutkina M.S."/>
        </authorList>
    </citation>
    <scope>NUCLEOTIDE SEQUENCE [LARGE SCALE GENOMIC DNA]</scope>
    <source>
        <strain evidence="5 6">RmlP001</strain>
    </source>
</reference>